<reference evidence="11" key="1">
    <citation type="submission" date="2015-11" db="EMBL/GenBank/DDBJ databases">
        <authorList>
            <person name="Varghese N."/>
        </authorList>
    </citation>
    <scope>NUCLEOTIDE SEQUENCE [LARGE SCALE GENOMIC DNA]</scope>
</reference>
<keyword evidence="5 8" id="KW-0689">Ribosomal protein</keyword>
<keyword evidence="11" id="KW-1185">Reference proteome</keyword>
<accession>A0A0S4N2L5</accession>
<evidence type="ECO:0000313" key="11">
    <source>
        <dbReference type="Proteomes" id="UP000320623"/>
    </source>
</evidence>
<keyword evidence="3 8" id="KW-0699">rRNA-binding</keyword>
<keyword evidence="4 8" id="KW-0694">RNA-binding</keyword>
<evidence type="ECO:0000256" key="8">
    <source>
        <dbReference type="HAMAP-Rule" id="MF_00500"/>
    </source>
</evidence>
<dbReference type="GO" id="GO:0006412">
    <property type="term" value="P:translation"/>
    <property type="evidence" value="ECO:0007669"/>
    <property type="project" value="UniProtKB-UniRule"/>
</dbReference>
<dbReference type="STRING" id="1643428.GCA_001442855_01195"/>
<dbReference type="PANTHER" id="PTHR33398">
    <property type="entry name" value="30S RIBOSOMAL PROTEIN S20"/>
    <property type="match status" value="1"/>
</dbReference>
<comment type="similarity">
    <text evidence="2 8">Belongs to the bacterial ribosomal protein bS20 family.</text>
</comment>
<dbReference type="RefSeq" id="WP_140944965.1">
    <property type="nucleotide sequence ID" value="NZ_FAOO01000007.1"/>
</dbReference>
<dbReference type="FunFam" id="1.20.58.110:FF:000001">
    <property type="entry name" value="30S ribosomal protein S20"/>
    <property type="match status" value="1"/>
</dbReference>
<dbReference type="Gene3D" id="1.20.58.110">
    <property type="entry name" value="Ribosomal protein S20"/>
    <property type="match status" value="1"/>
</dbReference>
<organism evidence="10 11">
    <name type="scientific">Candidatus Thermokryptus mobilis</name>
    <dbReference type="NCBI Taxonomy" id="1643428"/>
    <lineage>
        <taxon>Bacteria</taxon>
        <taxon>Pseudomonadati</taxon>
        <taxon>Candidatus Kryptoniota</taxon>
        <taxon>Candidatus Thermokryptus</taxon>
    </lineage>
</organism>
<dbReference type="InterPro" id="IPR036510">
    <property type="entry name" value="Ribosomal_bS20_sf"/>
</dbReference>
<dbReference type="SUPFAM" id="SSF46992">
    <property type="entry name" value="Ribosomal protein S20"/>
    <property type="match status" value="1"/>
</dbReference>
<evidence type="ECO:0000256" key="7">
    <source>
        <dbReference type="ARBA" id="ARBA00035136"/>
    </source>
</evidence>
<dbReference type="PANTHER" id="PTHR33398:SF1">
    <property type="entry name" value="SMALL RIBOSOMAL SUBUNIT PROTEIN BS20C"/>
    <property type="match status" value="1"/>
</dbReference>
<name>A0A0S4N2L5_9BACT</name>
<dbReference type="NCBIfam" id="TIGR00029">
    <property type="entry name" value="S20"/>
    <property type="match status" value="1"/>
</dbReference>
<evidence type="ECO:0000256" key="4">
    <source>
        <dbReference type="ARBA" id="ARBA00022884"/>
    </source>
</evidence>
<gene>
    <name evidence="8" type="primary">rpsT</name>
    <name evidence="10" type="ORF">JGI1_01222</name>
</gene>
<evidence type="ECO:0000256" key="3">
    <source>
        <dbReference type="ARBA" id="ARBA00022730"/>
    </source>
</evidence>
<dbReference type="EMBL" id="FAOO01000007">
    <property type="protein sequence ID" value="CUU05308.1"/>
    <property type="molecule type" value="Genomic_DNA"/>
</dbReference>
<dbReference type="GO" id="GO:0005829">
    <property type="term" value="C:cytosol"/>
    <property type="evidence" value="ECO:0007669"/>
    <property type="project" value="TreeGrafter"/>
</dbReference>
<dbReference type="AlphaFoldDB" id="A0A0S4N2L5"/>
<evidence type="ECO:0000256" key="9">
    <source>
        <dbReference type="SAM" id="MobiDB-lite"/>
    </source>
</evidence>
<dbReference type="GO" id="GO:0015935">
    <property type="term" value="C:small ribosomal subunit"/>
    <property type="evidence" value="ECO:0007669"/>
    <property type="project" value="TreeGrafter"/>
</dbReference>
<dbReference type="HAMAP" id="MF_00500">
    <property type="entry name" value="Ribosomal_bS20"/>
    <property type="match status" value="1"/>
</dbReference>
<evidence type="ECO:0000256" key="6">
    <source>
        <dbReference type="ARBA" id="ARBA00023274"/>
    </source>
</evidence>
<dbReference type="Pfam" id="PF01649">
    <property type="entry name" value="Ribosomal_S20p"/>
    <property type="match status" value="1"/>
</dbReference>
<dbReference type="GO" id="GO:0003735">
    <property type="term" value="F:structural constituent of ribosome"/>
    <property type="evidence" value="ECO:0007669"/>
    <property type="project" value="InterPro"/>
</dbReference>
<feature type="compositionally biased region" description="Basic residues" evidence="9">
    <location>
        <begin position="10"/>
        <end position="22"/>
    </location>
</feature>
<feature type="region of interest" description="Disordered" evidence="9">
    <location>
        <begin position="1"/>
        <end position="22"/>
    </location>
</feature>
<comment type="function">
    <text evidence="1 8">Binds directly to 16S ribosomal RNA.</text>
</comment>
<dbReference type="OrthoDB" id="9808392at2"/>
<keyword evidence="6 8" id="KW-0687">Ribonucleoprotein</keyword>
<protein>
    <recommendedName>
        <fullName evidence="7 8">Small ribosomal subunit protein bS20</fullName>
    </recommendedName>
</protein>
<sequence length="91" mass="10523">MPNLKSAERRMRKAEKRRRRNRHYKSTMKTFIKKVKNATTREEAEAALKKVYSILDKLVVKGIIHKNRAASYKSKLAQFVNSLPSSSTSQS</sequence>
<dbReference type="GO" id="GO:0070181">
    <property type="term" value="F:small ribosomal subunit rRNA binding"/>
    <property type="evidence" value="ECO:0007669"/>
    <property type="project" value="TreeGrafter"/>
</dbReference>
<proteinExistence type="inferred from homology"/>
<dbReference type="InterPro" id="IPR002583">
    <property type="entry name" value="Ribosomal_bS20"/>
</dbReference>
<evidence type="ECO:0000256" key="5">
    <source>
        <dbReference type="ARBA" id="ARBA00022980"/>
    </source>
</evidence>
<evidence type="ECO:0000313" key="10">
    <source>
        <dbReference type="EMBL" id="CUU05308.1"/>
    </source>
</evidence>
<evidence type="ECO:0000256" key="1">
    <source>
        <dbReference type="ARBA" id="ARBA00003134"/>
    </source>
</evidence>
<dbReference type="Proteomes" id="UP000320623">
    <property type="component" value="Unassembled WGS sequence"/>
</dbReference>
<evidence type="ECO:0000256" key="2">
    <source>
        <dbReference type="ARBA" id="ARBA00007634"/>
    </source>
</evidence>